<organism evidence="2 3">
    <name type="scientific">Cylindrodendrum hubeiense</name>
    <dbReference type="NCBI Taxonomy" id="595255"/>
    <lineage>
        <taxon>Eukaryota</taxon>
        <taxon>Fungi</taxon>
        <taxon>Dikarya</taxon>
        <taxon>Ascomycota</taxon>
        <taxon>Pezizomycotina</taxon>
        <taxon>Sordariomycetes</taxon>
        <taxon>Hypocreomycetidae</taxon>
        <taxon>Hypocreales</taxon>
        <taxon>Nectriaceae</taxon>
        <taxon>Cylindrodendrum</taxon>
    </lineage>
</organism>
<dbReference type="OrthoDB" id="674604at2759"/>
<dbReference type="AlphaFoldDB" id="A0A9P5HFG2"/>
<name>A0A9P5HFG2_9HYPO</name>
<dbReference type="Pfam" id="PF06985">
    <property type="entry name" value="HET"/>
    <property type="match status" value="1"/>
</dbReference>
<evidence type="ECO:0000313" key="2">
    <source>
        <dbReference type="EMBL" id="KAF7555953.1"/>
    </source>
</evidence>
<dbReference type="Proteomes" id="UP000722485">
    <property type="component" value="Unassembled WGS sequence"/>
</dbReference>
<dbReference type="EMBL" id="JAANBB010000016">
    <property type="protein sequence ID" value="KAF7555953.1"/>
    <property type="molecule type" value="Genomic_DNA"/>
</dbReference>
<comment type="caution">
    <text evidence="2">The sequence shown here is derived from an EMBL/GenBank/DDBJ whole genome shotgun (WGS) entry which is preliminary data.</text>
</comment>
<feature type="domain" description="Heterokaryon incompatibility" evidence="1">
    <location>
        <begin position="58"/>
        <end position="166"/>
    </location>
</feature>
<keyword evidence="3" id="KW-1185">Reference proteome</keyword>
<proteinExistence type="predicted"/>
<dbReference type="InterPro" id="IPR010730">
    <property type="entry name" value="HET"/>
</dbReference>
<gene>
    <name evidence="2" type="ORF">G7Z17_g1783</name>
</gene>
<dbReference type="PANTHER" id="PTHR24148">
    <property type="entry name" value="ANKYRIN REPEAT DOMAIN-CONTAINING PROTEIN 39 HOMOLOG-RELATED"/>
    <property type="match status" value="1"/>
</dbReference>
<sequence length="519" mass="57846">MGTSGTCILDIPFDDITKTPFSLGDAKTCRYRLLDCRSFAERKSLRIFEYQNFPTQKYGAISYVWKGLKAEEGAPLFTIDRTDGSGTMSVEVLRIACVAMLQKGKDSDSDNSCDFLWVDGLCIIQGRDENSKIEKDEKDKKALEDKKWQMERMYQIYKTCTKCVVLPGGIQRLAELAENTPWAHRAWTLQEAIAPSSAECLFSWKDGDCVLRSYFETVITEVEKGVAATADMKAMLERSMNPRCHVSVLDDSKEWRDLRDGGEVKLLGERSQVQALIGALDLKGEEGMENAIWRSSFMRTAKYEVDNVFSIMGLMGVTLNTSEYGHDDRIQATIALMREILLKGRPAEWLGISTKMRSNPALSTIPVFPTYLNGKAVVTTPEGVKEASSVMDGWWMIADTPEGYLDDEAYLEFDVVAASIEKGQSGAGFESVDGSKWKVLSTHQGPTYAVWIGTKTAYSNGSQPMMIDPNNMVLMLIQETSTGKFGSIGYAFVSKETIEGDAWSRETFKVGGRPLTTER</sequence>
<dbReference type="InterPro" id="IPR052895">
    <property type="entry name" value="HetReg/Transcr_Mod"/>
</dbReference>
<evidence type="ECO:0000259" key="1">
    <source>
        <dbReference type="Pfam" id="PF06985"/>
    </source>
</evidence>
<protein>
    <recommendedName>
        <fullName evidence="1">Heterokaryon incompatibility domain-containing protein</fullName>
    </recommendedName>
</protein>
<reference evidence="2" key="1">
    <citation type="submission" date="2020-03" db="EMBL/GenBank/DDBJ databases">
        <title>Draft Genome Sequence of Cylindrodendrum hubeiense.</title>
        <authorList>
            <person name="Buettner E."/>
            <person name="Kellner H."/>
        </authorList>
    </citation>
    <scope>NUCLEOTIDE SEQUENCE</scope>
    <source>
        <strain evidence="2">IHI 201604</strain>
    </source>
</reference>
<evidence type="ECO:0000313" key="3">
    <source>
        <dbReference type="Proteomes" id="UP000722485"/>
    </source>
</evidence>
<dbReference type="PANTHER" id="PTHR24148:SF64">
    <property type="entry name" value="HETEROKARYON INCOMPATIBILITY DOMAIN-CONTAINING PROTEIN"/>
    <property type="match status" value="1"/>
</dbReference>
<accession>A0A9P5HFG2</accession>